<protein>
    <submittedName>
        <fullName evidence="1">Uncharacterized protein</fullName>
    </submittedName>
</protein>
<dbReference type="Proteomes" id="UP000001191">
    <property type="component" value="Chromosome"/>
</dbReference>
<dbReference type="RefSeq" id="WP_012407034.1">
    <property type="nucleotide sequence ID" value="NC_010628.1"/>
</dbReference>
<organism evidence="1 2">
    <name type="scientific">Nostoc punctiforme (strain ATCC 29133 / PCC 73102)</name>
    <dbReference type="NCBI Taxonomy" id="63737"/>
    <lineage>
        <taxon>Bacteria</taxon>
        <taxon>Bacillati</taxon>
        <taxon>Cyanobacteriota</taxon>
        <taxon>Cyanophyceae</taxon>
        <taxon>Nostocales</taxon>
        <taxon>Nostocaceae</taxon>
        <taxon>Nostoc</taxon>
    </lineage>
</organism>
<keyword evidence="2" id="KW-1185">Reference proteome</keyword>
<dbReference type="EMBL" id="CP001037">
    <property type="protein sequence ID" value="ACC79007.1"/>
    <property type="molecule type" value="Genomic_DNA"/>
</dbReference>
<dbReference type="EnsemblBacteria" id="ACC79007">
    <property type="protein sequence ID" value="ACC79007"/>
    <property type="gene ID" value="Npun_R0219"/>
</dbReference>
<accession>B2J4N5</accession>
<dbReference type="AlphaFoldDB" id="B2J4N5"/>
<evidence type="ECO:0000313" key="1">
    <source>
        <dbReference type="EMBL" id="ACC79007.1"/>
    </source>
</evidence>
<evidence type="ECO:0000313" key="2">
    <source>
        <dbReference type="Proteomes" id="UP000001191"/>
    </source>
</evidence>
<reference evidence="1 2" key="2">
    <citation type="journal article" date="2013" name="Plant Physiol.">
        <title>A Nostoc punctiforme Sugar Transporter Necessary to Establish a Cyanobacterium-Plant Symbiosis.</title>
        <authorList>
            <person name="Ekman M."/>
            <person name="Picossi S."/>
            <person name="Campbell E.L."/>
            <person name="Meeks J.C."/>
            <person name="Flores E."/>
        </authorList>
    </citation>
    <scope>NUCLEOTIDE SEQUENCE [LARGE SCALE GENOMIC DNA]</scope>
    <source>
        <strain evidence="2">ATCC 29133 / PCC 73102</strain>
    </source>
</reference>
<dbReference type="eggNOG" id="ENOG5033MDE">
    <property type="taxonomic scope" value="Bacteria"/>
</dbReference>
<proteinExistence type="predicted"/>
<name>B2J4N5_NOSP7</name>
<dbReference type="HOGENOM" id="CLU_190686_0_0_3"/>
<dbReference type="KEGG" id="npu:Npun_R0219"/>
<gene>
    <name evidence="1" type="ordered locus">Npun_R0219</name>
</gene>
<reference evidence="2" key="1">
    <citation type="submission" date="2008-04" db="EMBL/GenBank/DDBJ databases">
        <title>Complete sequence of chromosome of Nostoc punctiforme ATCC 29133.</title>
        <authorList>
            <consortium name="US DOE Joint Genome Institute"/>
            <person name="Copeland A."/>
            <person name="Lucas S."/>
            <person name="Lapidus A."/>
            <person name="Glavina del Rio T."/>
            <person name="Dalin E."/>
            <person name="Tice H."/>
            <person name="Pitluck S."/>
            <person name="Chain P."/>
            <person name="Malfatti S."/>
            <person name="Shin M."/>
            <person name="Vergez L."/>
            <person name="Schmutz J."/>
            <person name="Larimer F."/>
            <person name="Land M."/>
            <person name="Hauser L."/>
            <person name="Kyrpides N."/>
            <person name="Kim E."/>
            <person name="Meeks J.C."/>
            <person name="Elhai J."/>
            <person name="Campbell E.L."/>
            <person name="Thiel T."/>
            <person name="Longmire J."/>
            <person name="Potts M."/>
            <person name="Atlas R."/>
        </authorList>
    </citation>
    <scope>NUCLEOTIDE SEQUENCE [LARGE SCALE GENOMIC DNA]</scope>
    <source>
        <strain evidence="2">ATCC 29133 / PCC 73102</strain>
    </source>
</reference>
<sequence>MNAIVLSAPKFRSGQKVEFIGGEGIIKNYRPQSGSWVYLLEMPMGLEPEMGRVGYETMIWLYEVDIYSPLNNFPQNKMLNHEQKYHL</sequence>